<keyword evidence="4" id="KW-1185">Reference proteome</keyword>
<gene>
    <name evidence="3" type="ORF">WMW72_07700</name>
</gene>
<evidence type="ECO:0000313" key="4">
    <source>
        <dbReference type="Proteomes" id="UP001469365"/>
    </source>
</evidence>
<dbReference type="EMBL" id="JBBPCC010000003">
    <property type="protein sequence ID" value="MEK8127801.1"/>
    <property type="molecule type" value="Genomic_DNA"/>
</dbReference>
<dbReference type="Proteomes" id="UP001469365">
    <property type="component" value="Unassembled WGS sequence"/>
</dbReference>
<evidence type="ECO:0000313" key="3">
    <source>
        <dbReference type="EMBL" id="MEK8127801.1"/>
    </source>
</evidence>
<evidence type="ECO:0000256" key="1">
    <source>
        <dbReference type="SAM" id="Phobius"/>
    </source>
</evidence>
<keyword evidence="1" id="KW-1133">Transmembrane helix</keyword>
<evidence type="ECO:0000256" key="2">
    <source>
        <dbReference type="SAM" id="SignalP"/>
    </source>
</evidence>
<dbReference type="RefSeq" id="WP_341414850.1">
    <property type="nucleotide sequence ID" value="NZ_JBBPCC010000003.1"/>
</dbReference>
<name>A0ABU9DHQ6_9BACL</name>
<keyword evidence="2" id="KW-0732">Signal</keyword>
<reference evidence="3 4" key="1">
    <citation type="submission" date="2024-04" db="EMBL/GenBank/DDBJ databases">
        <title>draft genome sequnece of Paenibacillus filicis.</title>
        <authorList>
            <person name="Kim D.-U."/>
        </authorList>
    </citation>
    <scope>NUCLEOTIDE SEQUENCE [LARGE SCALE GENOMIC DNA]</scope>
    <source>
        <strain evidence="3 4">KACC14197</strain>
    </source>
</reference>
<comment type="caution">
    <text evidence="3">The sequence shown here is derived from an EMBL/GenBank/DDBJ whole genome shotgun (WGS) entry which is preliminary data.</text>
</comment>
<feature type="chain" id="PRO_5045177127" evidence="2">
    <location>
        <begin position="31"/>
        <end position="118"/>
    </location>
</feature>
<organism evidence="3 4">
    <name type="scientific">Paenibacillus filicis</name>
    <dbReference type="NCBI Taxonomy" id="669464"/>
    <lineage>
        <taxon>Bacteria</taxon>
        <taxon>Bacillati</taxon>
        <taxon>Bacillota</taxon>
        <taxon>Bacilli</taxon>
        <taxon>Bacillales</taxon>
        <taxon>Paenibacillaceae</taxon>
        <taxon>Paenibacillus</taxon>
    </lineage>
</organism>
<keyword evidence="1" id="KW-0812">Transmembrane</keyword>
<feature type="transmembrane region" description="Helical" evidence="1">
    <location>
        <begin position="94"/>
        <end position="113"/>
    </location>
</feature>
<sequence length="118" mass="11913">MDRYRGGRIKRALVAAALVLVLTLAGGELAAAGEAGAAGPDAGKALAQETLYAAGLTSLLAATEGLSVTRTDDGFSLAERRAVGPAPSGEGESWLAALLAAGFIGTVYARRVIALQRM</sequence>
<protein>
    <submittedName>
        <fullName evidence="3">Uncharacterized protein</fullName>
    </submittedName>
</protein>
<accession>A0ABU9DHQ6</accession>
<feature type="signal peptide" evidence="2">
    <location>
        <begin position="1"/>
        <end position="30"/>
    </location>
</feature>
<proteinExistence type="predicted"/>
<keyword evidence="1" id="KW-0472">Membrane</keyword>